<evidence type="ECO:0000313" key="2">
    <source>
        <dbReference type="Proteomes" id="UP000011717"/>
    </source>
</evidence>
<dbReference type="SUPFAM" id="SSF48452">
    <property type="entry name" value="TPR-like"/>
    <property type="match status" value="1"/>
</dbReference>
<accession>M2T7K7</accession>
<dbReference type="AlphaFoldDB" id="M2T7K7"/>
<organism evidence="1 2">
    <name type="scientific">Pacificimonas flava</name>
    <dbReference type="NCBI Taxonomy" id="1234595"/>
    <lineage>
        <taxon>Bacteria</taxon>
        <taxon>Pseudomonadati</taxon>
        <taxon>Pseudomonadota</taxon>
        <taxon>Alphaproteobacteria</taxon>
        <taxon>Sphingomonadales</taxon>
        <taxon>Sphingosinicellaceae</taxon>
        <taxon>Pacificimonas</taxon>
    </lineage>
</organism>
<dbReference type="RefSeq" id="WP_008602849.1">
    <property type="nucleotide sequence ID" value="NZ_AMRV01000007.1"/>
</dbReference>
<sequence>MIWLGPVLLGAATLAALLRARMPALWLVPILASAVAAYAMAGHPSQPSREHRTEQPSAEMSAALTRASDALGKNPADVRQWGALSSALIAEGRTEEAVRGLTLAARNLPPNADLQILLGTALMAHADGVVTPAARLAFGRASAMQPDHPAPPYFLGLAYLQAGDPQDALGVWQTLMARTPPGAPWRSDLESKIRAARMMMSAGVGAAPDAD</sequence>
<keyword evidence="1" id="KW-0456">Lyase</keyword>
<evidence type="ECO:0000313" key="1">
    <source>
        <dbReference type="EMBL" id="EMD82509.1"/>
    </source>
</evidence>
<dbReference type="OrthoDB" id="7390129at2"/>
<keyword evidence="2" id="KW-1185">Reference proteome</keyword>
<comment type="caution">
    <text evidence="1">The sequence shown here is derived from an EMBL/GenBank/DDBJ whole genome shotgun (WGS) entry which is preliminary data.</text>
</comment>
<gene>
    <name evidence="1" type="ORF">C725_2230</name>
</gene>
<reference evidence="1 2" key="1">
    <citation type="journal article" date="2013" name="Genome Announc.">
        <title>Draft Genome Sequence of Strain JLT2015T, Belonging to the Family Sphingomonadaceae of the Alphaproteobacteria.</title>
        <authorList>
            <person name="Tang K."/>
            <person name="Liu K."/>
            <person name="Li S."/>
            <person name="Jiao N."/>
        </authorList>
    </citation>
    <scope>NUCLEOTIDE SEQUENCE [LARGE SCALE GENOMIC DNA]</scope>
    <source>
        <strain evidence="1 2">JLT2015</strain>
    </source>
</reference>
<protein>
    <submittedName>
        <fullName evidence="1">Cytochrome c heme lyase subunit CcmH</fullName>
    </submittedName>
</protein>
<name>M2T7K7_9SPHN</name>
<dbReference type="InterPro" id="IPR011990">
    <property type="entry name" value="TPR-like_helical_dom_sf"/>
</dbReference>
<proteinExistence type="predicted"/>
<dbReference type="EMBL" id="AMRV01000007">
    <property type="protein sequence ID" value="EMD82509.1"/>
    <property type="molecule type" value="Genomic_DNA"/>
</dbReference>
<dbReference type="GO" id="GO:0016829">
    <property type="term" value="F:lyase activity"/>
    <property type="evidence" value="ECO:0007669"/>
    <property type="project" value="UniProtKB-KW"/>
</dbReference>
<dbReference type="Gene3D" id="1.25.40.10">
    <property type="entry name" value="Tetratricopeptide repeat domain"/>
    <property type="match status" value="1"/>
</dbReference>
<dbReference type="Proteomes" id="UP000011717">
    <property type="component" value="Unassembled WGS sequence"/>
</dbReference>